<keyword evidence="8" id="KW-0393">Immunoglobulin domain</keyword>
<evidence type="ECO:0000313" key="10">
    <source>
        <dbReference type="EMBL" id="KAG7463382.1"/>
    </source>
</evidence>
<evidence type="ECO:0000256" key="7">
    <source>
        <dbReference type="ARBA" id="ARBA00023180"/>
    </source>
</evidence>
<dbReference type="InterPro" id="IPR007110">
    <property type="entry name" value="Ig-like_dom"/>
</dbReference>
<keyword evidence="11" id="KW-1185">Reference proteome</keyword>
<dbReference type="InterPro" id="IPR036179">
    <property type="entry name" value="Ig-like_dom_sf"/>
</dbReference>
<evidence type="ECO:0000256" key="4">
    <source>
        <dbReference type="ARBA" id="ARBA00022989"/>
    </source>
</evidence>
<evidence type="ECO:0000259" key="9">
    <source>
        <dbReference type="PROSITE" id="PS50835"/>
    </source>
</evidence>
<dbReference type="PANTHER" id="PTHR46841:SF7">
    <property type="entry name" value="IG-LIKE DOMAIN-CONTAINING PROTEIN"/>
    <property type="match status" value="1"/>
</dbReference>
<dbReference type="SUPFAM" id="SSF48726">
    <property type="entry name" value="Immunoglobulin"/>
    <property type="match status" value="1"/>
</dbReference>
<dbReference type="Gene3D" id="2.60.40.10">
    <property type="entry name" value="Immunoglobulins"/>
    <property type="match status" value="1"/>
</dbReference>
<evidence type="ECO:0000256" key="2">
    <source>
        <dbReference type="ARBA" id="ARBA00022692"/>
    </source>
</evidence>
<dbReference type="InterPro" id="IPR047164">
    <property type="entry name" value="OX2G-like"/>
</dbReference>
<dbReference type="GO" id="GO:0016020">
    <property type="term" value="C:membrane"/>
    <property type="evidence" value="ECO:0007669"/>
    <property type="project" value="UniProtKB-SubCell"/>
</dbReference>
<dbReference type="SMART" id="SM00409">
    <property type="entry name" value="IG"/>
    <property type="match status" value="1"/>
</dbReference>
<accession>A0A9D3T1W5</accession>
<keyword evidence="3" id="KW-0732">Signal</keyword>
<keyword evidence="7" id="KW-0325">Glycoprotein</keyword>
<evidence type="ECO:0000256" key="5">
    <source>
        <dbReference type="ARBA" id="ARBA00023136"/>
    </source>
</evidence>
<comment type="caution">
    <text evidence="10">The sequence shown here is derived from an EMBL/GenBank/DDBJ whole genome shotgun (WGS) entry which is preliminary data.</text>
</comment>
<keyword evidence="2" id="KW-0812">Transmembrane</keyword>
<evidence type="ECO:0000256" key="1">
    <source>
        <dbReference type="ARBA" id="ARBA00004167"/>
    </source>
</evidence>
<gene>
    <name evidence="10" type="ORF">MATL_G00175970</name>
</gene>
<keyword evidence="5" id="KW-0472">Membrane</keyword>
<comment type="subcellular location">
    <subcellularLocation>
        <location evidence="1">Membrane</location>
        <topology evidence="1">Single-pass membrane protein</topology>
    </subcellularLocation>
</comment>
<name>A0A9D3T1W5_MEGAT</name>
<evidence type="ECO:0000256" key="6">
    <source>
        <dbReference type="ARBA" id="ARBA00023157"/>
    </source>
</evidence>
<dbReference type="InterPro" id="IPR013106">
    <property type="entry name" value="Ig_V-set"/>
</dbReference>
<dbReference type="AlphaFoldDB" id="A0A9D3T1W5"/>
<evidence type="ECO:0000313" key="11">
    <source>
        <dbReference type="Proteomes" id="UP001046870"/>
    </source>
</evidence>
<evidence type="ECO:0000256" key="3">
    <source>
        <dbReference type="ARBA" id="ARBA00022729"/>
    </source>
</evidence>
<dbReference type="GO" id="GO:0034113">
    <property type="term" value="P:heterotypic cell-cell adhesion"/>
    <property type="evidence" value="ECO:0007669"/>
    <property type="project" value="TreeGrafter"/>
</dbReference>
<keyword evidence="6" id="KW-1015">Disulfide bond</keyword>
<dbReference type="PANTHER" id="PTHR46841">
    <property type="entry name" value="OX-2 MEMBRANE GLYCOPROTEIN"/>
    <property type="match status" value="1"/>
</dbReference>
<dbReference type="GO" id="GO:0009986">
    <property type="term" value="C:cell surface"/>
    <property type="evidence" value="ECO:0007669"/>
    <property type="project" value="TreeGrafter"/>
</dbReference>
<sequence length="187" mass="20881">MLRQSKLAVTSSIRYLIFTFGITAVVSTESVRTKQIVTATLGHNVILSCELTDPKTVMQVTWQKMTSNSVQNVATYSKRFGAKVKHPFRKHVQLEDGVQKSSLLIRGVSRDHESCYKCLFNTYPEGAVSGTTCLKVYGAFQESRVEPYREFQESIAEPYRSGGLSPVLSSIIVVTGLCTHSVIYQIY</sequence>
<dbReference type="InterPro" id="IPR013783">
    <property type="entry name" value="Ig-like_fold"/>
</dbReference>
<dbReference type="PROSITE" id="PS50835">
    <property type="entry name" value="IG_LIKE"/>
    <property type="match status" value="1"/>
</dbReference>
<dbReference type="GO" id="GO:0098632">
    <property type="term" value="F:cell-cell adhesion mediator activity"/>
    <property type="evidence" value="ECO:0007669"/>
    <property type="project" value="InterPro"/>
</dbReference>
<dbReference type="OrthoDB" id="8749387at2759"/>
<evidence type="ECO:0000256" key="8">
    <source>
        <dbReference type="ARBA" id="ARBA00023319"/>
    </source>
</evidence>
<dbReference type="Proteomes" id="UP001046870">
    <property type="component" value="Chromosome 15"/>
</dbReference>
<dbReference type="InterPro" id="IPR003599">
    <property type="entry name" value="Ig_sub"/>
</dbReference>
<proteinExistence type="predicted"/>
<organism evidence="10 11">
    <name type="scientific">Megalops atlanticus</name>
    <name type="common">Tarpon</name>
    <name type="synonym">Clupea gigantea</name>
    <dbReference type="NCBI Taxonomy" id="7932"/>
    <lineage>
        <taxon>Eukaryota</taxon>
        <taxon>Metazoa</taxon>
        <taxon>Chordata</taxon>
        <taxon>Craniata</taxon>
        <taxon>Vertebrata</taxon>
        <taxon>Euteleostomi</taxon>
        <taxon>Actinopterygii</taxon>
        <taxon>Neopterygii</taxon>
        <taxon>Teleostei</taxon>
        <taxon>Elopiformes</taxon>
        <taxon>Megalopidae</taxon>
        <taxon>Megalops</taxon>
    </lineage>
</organism>
<dbReference type="GO" id="GO:0150079">
    <property type="term" value="P:negative regulation of neuroinflammatory response"/>
    <property type="evidence" value="ECO:0007669"/>
    <property type="project" value="TreeGrafter"/>
</dbReference>
<keyword evidence="4" id="KW-1133">Transmembrane helix</keyword>
<feature type="domain" description="Ig-like" evidence="9">
    <location>
        <begin position="42"/>
        <end position="129"/>
    </location>
</feature>
<dbReference type="Pfam" id="PF07686">
    <property type="entry name" value="V-set"/>
    <property type="match status" value="1"/>
</dbReference>
<protein>
    <recommendedName>
        <fullName evidence="9">Ig-like domain-containing protein</fullName>
    </recommendedName>
</protein>
<dbReference type="GO" id="GO:0043025">
    <property type="term" value="C:neuronal cell body"/>
    <property type="evidence" value="ECO:0007669"/>
    <property type="project" value="TreeGrafter"/>
</dbReference>
<reference evidence="10" key="1">
    <citation type="submission" date="2021-01" db="EMBL/GenBank/DDBJ databases">
        <authorList>
            <person name="Zahm M."/>
            <person name="Roques C."/>
            <person name="Cabau C."/>
            <person name="Klopp C."/>
            <person name="Donnadieu C."/>
            <person name="Jouanno E."/>
            <person name="Lampietro C."/>
            <person name="Louis A."/>
            <person name="Herpin A."/>
            <person name="Echchiki A."/>
            <person name="Berthelot C."/>
            <person name="Parey E."/>
            <person name="Roest-Crollius H."/>
            <person name="Braasch I."/>
            <person name="Postlethwait J."/>
            <person name="Bobe J."/>
            <person name="Montfort J."/>
            <person name="Bouchez O."/>
            <person name="Begum T."/>
            <person name="Mejri S."/>
            <person name="Adams A."/>
            <person name="Chen W.-J."/>
            <person name="Guiguen Y."/>
        </authorList>
    </citation>
    <scope>NUCLEOTIDE SEQUENCE</scope>
    <source>
        <strain evidence="10">YG-15Mar2019-1</strain>
        <tissue evidence="10">Brain</tissue>
    </source>
</reference>
<dbReference type="EMBL" id="JAFDVH010000015">
    <property type="protein sequence ID" value="KAG7463382.1"/>
    <property type="molecule type" value="Genomic_DNA"/>
</dbReference>
<dbReference type="GO" id="GO:0030424">
    <property type="term" value="C:axon"/>
    <property type="evidence" value="ECO:0007669"/>
    <property type="project" value="TreeGrafter"/>
</dbReference>